<dbReference type="InterPro" id="IPR027623">
    <property type="entry name" value="AmmeMemoSam_A"/>
</dbReference>
<dbReference type="Pfam" id="PF01871">
    <property type="entry name" value="AMMECR1"/>
    <property type="match status" value="1"/>
</dbReference>
<accession>A0A2U3QI20</accession>
<reference evidence="3" key="1">
    <citation type="submission" date="2018-03" db="EMBL/GenBank/DDBJ databases">
        <authorList>
            <person name="Zecchin S."/>
        </authorList>
    </citation>
    <scope>NUCLEOTIDE SEQUENCE [LARGE SCALE GENOMIC DNA]</scope>
</reference>
<evidence type="ECO:0000313" key="2">
    <source>
        <dbReference type="EMBL" id="SPQ01057.1"/>
    </source>
</evidence>
<evidence type="ECO:0000259" key="1">
    <source>
        <dbReference type="PROSITE" id="PS51112"/>
    </source>
</evidence>
<dbReference type="NCBIfam" id="TIGR04335">
    <property type="entry name" value="AmmeMemoSam_A"/>
    <property type="match status" value="1"/>
</dbReference>
<dbReference type="PANTHER" id="PTHR13016:SF0">
    <property type="entry name" value="AMME SYNDROME CANDIDATE GENE 1 PROTEIN"/>
    <property type="match status" value="1"/>
</dbReference>
<gene>
    <name evidence="2" type="ORF">NBG4_410005</name>
</gene>
<dbReference type="PANTHER" id="PTHR13016">
    <property type="entry name" value="AMMECR1 HOMOLOG"/>
    <property type="match status" value="1"/>
</dbReference>
<dbReference type="InterPro" id="IPR027485">
    <property type="entry name" value="AMMECR1_N"/>
</dbReference>
<proteinExistence type="predicted"/>
<dbReference type="InterPro" id="IPR036071">
    <property type="entry name" value="AMMECR1_dom_sf"/>
</dbReference>
<dbReference type="EMBL" id="OUUY01000088">
    <property type="protein sequence ID" value="SPQ01057.1"/>
    <property type="molecule type" value="Genomic_DNA"/>
</dbReference>
<dbReference type="OrthoDB" id="9782820at2"/>
<dbReference type="SUPFAM" id="SSF143447">
    <property type="entry name" value="AMMECR1-like"/>
    <property type="match status" value="1"/>
</dbReference>
<dbReference type="Gene3D" id="3.30.700.20">
    <property type="entry name" value="Hypothetical protein ph0010, domain 1"/>
    <property type="match status" value="1"/>
</dbReference>
<protein>
    <submittedName>
        <fullName evidence="2">Protein TM_1551</fullName>
    </submittedName>
</protein>
<dbReference type="PROSITE" id="PS51112">
    <property type="entry name" value="AMMECR1"/>
    <property type="match status" value="1"/>
</dbReference>
<feature type="domain" description="AMMECR1" evidence="1">
    <location>
        <begin position="1"/>
        <end position="168"/>
    </location>
</feature>
<keyword evidence="3" id="KW-1185">Reference proteome</keyword>
<dbReference type="NCBIfam" id="TIGR00296">
    <property type="entry name" value="TIGR00296 family protein"/>
    <property type="match status" value="1"/>
</dbReference>
<sequence>MHALAELARKSVEEFIRNGRAMKLSAPLPPEMCEKAGVFVCIKKDGQLRGCIGTFMPCRENIAEETLNNAISAATQDPRFPPVEEEELGRLKYTVDVLSAPEKVTSMSELDPEEYGVIVVSGGRRGLLLPDLEGVNTVEEQLRITKMKAGIMPGESVEIFRFRVTRYQ</sequence>
<dbReference type="InterPro" id="IPR023473">
    <property type="entry name" value="AMMECR1"/>
</dbReference>
<dbReference type="Proteomes" id="UP000245125">
    <property type="component" value="Unassembled WGS sequence"/>
</dbReference>
<evidence type="ECO:0000313" key="3">
    <source>
        <dbReference type="Proteomes" id="UP000245125"/>
    </source>
</evidence>
<dbReference type="Gene3D" id="3.30.1490.150">
    <property type="entry name" value="Hypothetical protein ph0010, domain 2"/>
    <property type="match status" value="1"/>
</dbReference>
<dbReference type="AlphaFoldDB" id="A0A2U3QI20"/>
<name>A0A2U3QI20_9BACT</name>
<organism evidence="2 3">
    <name type="scientific">Candidatus Sulfobium mesophilum</name>
    <dbReference type="NCBI Taxonomy" id="2016548"/>
    <lineage>
        <taxon>Bacteria</taxon>
        <taxon>Pseudomonadati</taxon>
        <taxon>Nitrospirota</taxon>
        <taxon>Nitrospiria</taxon>
        <taxon>Nitrospirales</taxon>
        <taxon>Nitrospiraceae</taxon>
        <taxon>Candidatus Sulfobium</taxon>
    </lineage>
</organism>
<dbReference type="InterPro" id="IPR002733">
    <property type="entry name" value="AMMECR1_domain"/>
</dbReference>